<accession>A0A6C2C9Z4</accession>
<feature type="compositionally biased region" description="Polar residues" evidence="1">
    <location>
        <begin position="159"/>
        <end position="173"/>
    </location>
</feature>
<name>A0A6C2C9Z4_9LACO</name>
<proteinExistence type="predicted"/>
<dbReference type="Proteomes" id="UP000371977">
    <property type="component" value="Unassembled WGS sequence"/>
</dbReference>
<feature type="compositionally biased region" description="Low complexity" evidence="1">
    <location>
        <begin position="174"/>
        <end position="197"/>
    </location>
</feature>
<evidence type="ECO:0000256" key="1">
    <source>
        <dbReference type="SAM" id="MobiDB-lite"/>
    </source>
</evidence>
<reference evidence="2 3" key="1">
    <citation type="submission" date="2019-01" db="EMBL/GenBank/DDBJ databases">
        <title>Weissella sp. nov., a novel lactic acid bacterium isolated from animal feces.</title>
        <authorList>
            <person name="Wang L.-T."/>
        </authorList>
    </citation>
    <scope>NUCLEOTIDE SEQUENCE [LARGE SCALE GENOMIC DNA]</scope>
    <source>
        <strain evidence="2 3">8H-2</strain>
    </source>
</reference>
<feature type="compositionally biased region" description="Polar residues" evidence="1">
    <location>
        <begin position="200"/>
        <end position="221"/>
    </location>
</feature>
<sequence>MTFTADSTKKQGGQIISYAGKYNVEITDAVYSVSKSSGNEMVTITYKVLDGTEAENIIPYDMLIDDRADDVPGATKTFFAYKKINSFLVDGLGLADGTPFELKDAKTLLVGKRLSVNTTWRENEFNGKKSWRANVSSYHTMLQGGSEPNTDKPRPEATDSGTSNQGNAFGSPQNGNGAFGAPSNNNNAFGGSNAFGSPASMPTDNDQPPANFGAQQPQQDPFGNQGANFGGGFGQQ</sequence>
<dbReference type="OrthoDB" id="2145624at2"/>
<keyword evidence="3" id="KW-1185">Reference proteome</keyword>
<protein>
    <submittedName>
        <fullName evidence="2">DUF669 domain-containing protein</fullName>
    </submittedName>
</protein>
<gene>
    <name evidence="2" type="ORF">ESZ50_01185</name>
</gene>
<dbReference type="RefSeq" id="WP_148621768.1">
    <property type="nucleotide sequence ID" value="NZ_SDGZ01000004.1"/>
</dbReference>
<dbReference type="InterPro" id="IPR007731">
    <property type="entry name" value="DUF669"/>
</dbReference>
<organism evidence="2 3">
    <name type="scientific">Weissella muntiaci</name>
    <dbReference type="NCBI Taxonomy" id="2508881"/>
    <lineage>
        <taxon>Bacteria</taxon>
        <taxon>Bacillati</taxon>
        <taxon>Bacillota</taxon>
        <taxon>Bacilli</taxon>
        <taxon>Lactobacillales</taxon>
        <taxon>Lactobacillaceae</taxon>
        <taxon>Weissella</taxon>
    </lineage>
</organism>
<evidence type="ECO:0000313" key="3">
    <source>
        <dbReference type="Proteomes" id="UP000371977"/>
    </source>
</evidence>
<dbReference type="EMBL" id="SDGZ01000004">
    <property type="protein sequence ID" value="TYC50858.1"/>
    <property type="molecule type" value="Genomic_DNA"/>
</dbReference>
<dbReference type="AlphaFoldDB" id="A0A6C2C9Z4"/>
<comment type="caution">
    <text evidence="2">The sequence shown here is derived from an EMBL/GenBank/DDBJ whole genome shotgun (WGS) entry which is preliminary data.</text>
</comment>
<dbReference type="Pfam" id="PF05037">
    <property type="entry name" value="DUF669"/>
    <property type="match status" value="1"/>
</dbReference>
<evidence type="ECO:0000313" key="2">
    <source>
        <dbReference type="EMBL" id="TYC50858.1"/>
    </source>
</evidence>
<feature type="region of interest" description="Disordered" evidence="1">
    <location>
        <begin position="140"/>
        <end position="236"/>
    </location>
</feature>